<proteinExistence type="predicted"/>
<dbReference type="KEGG" id="alti:ALE3EI_1522"/>
<reference evidence="4 5" key="1">
    <citation type="submission" date="2020-04" db="EMBL/GenBank/DDBJ databases">
        <title>Genome sequence of Altibacter aquimarinus strain ALE3EI.</title>
        <authorList>
            <person name="Oh H.-M."/>
            <person name="Jang D."/>
        </authorList>
    </citation>
    <scope>NUCLEOTIDE SEQUENCE [LARGE SCALE GENOMIC DNA]</scope>
    <source>
        <strain evidence="4 5">ALE3EI</strain>
    </source>
</reference>
<dbReference type="Gene3D" id="3.55.50.30">
    <property type="match status" value="1"/>
</dbReference>
<dbReference type="InterPro" id="IPR012373">
    <property type="entry name" value="Ferrdict_sens_TM"/>
</dbReference>
<evidence type="ECO:0000256" key="1">
    <source>
        <dbReference type="SAM" id="Phobius"/>
    </source>
</evidence>
<accession>A0A7G8PUR4</accession>
<evidence type="ECO:0000313" key="5">
    <source>
        <dbReference type="Proteomes" id="UP000515514"/>
    </source>
</evidence>
<keyword evidence="4" id="KW-0418">Kinase</keyword>
<dbReference type="PANTHER" id="PTHR30273">
    <property type="entry name" value="PERIPLASMIC SIGNAL SENSOR AND SIGMA FACTOR ACTIVATOR FECR-RELATED"/>
    <property type="match status" value="1"/>
</dbReference>
<evidence type="ECO:0000259" key="2">
    <source>
        <dbReference type="Pfam" id="PF04773"/>
    </source>
</evidence>
<feature type="transmembrane region" description="Helical" evidence="1">
    <location>
        <begin position="67"/>
        <end position="85"/>
    </location>
</feature>
<dbReference type="EMBL" id="CP052909">
    <property type="protein sequence ID" value="QNJ98080.1"/>
    <property type="molecule type" value="Genomic_DNA"/>
</dbReference>
<keyword evidence="5" id="KW-1185">Reference proteome</keyword>
<gene>
    <name evidence="4" type="ORF">ALE3EI_1522</name>
</gene>
<dbReference type="InterPro" id="IPR006860">
    <property type="entry name" value="FecR"/>
</dbReference>
<keyword evidence="1" id="KW-0812">Transmembrane</keyword>
<dbReference type="Proteomes" id="UP000515514">
    <property type="component" value="Chromosome"/>
</dbReference>
<dbReference type="InterPro" id="IPR032508">
    <property type="entry name" value="FecR_C"/>
</dbReference>
<sequence>MHKYLNGEATAEEIAQLKESPEYASYIKISEVTGEFTTPSFDAEGNKKAIDAKIGDPKVRTLSPFGMFIRVAAVVMVLLAGYLYVSTLDTTVNTGIAAKETFLLPDNSEVVLNASSEIVYNKKKWNDNRALALEGEAYFKVEKGSKFSVKTSQGIVSVLGTQFNVFSRDTIFNINCYEGLVSVQFNDTLIKLPAGNKLKIENGTLVVHTQSNTQSPSWITNESSFDNASLATVIEELQRQYPIQITSQNTIVNKRFSGSFTHQDLMIALRSVFDPLQLEFTVEGDQVHVYAPKDK</sequence>
<keyword evidence="1" id="KW-1133">Transmembrane helix</keyword>
<protein>
    <submittedName>
        <fullName evidence="4">Histidine kinase</fullName>
    </submittedName>
</protein>
<dbReference type="PANTHER" id="PTHR30273:SF2">
    <property type="entry name" value="PROTEIN FECR"/>
    <property type="match status" value="1"/>
</dbReference>
<dbReference type="AlphaFoldDB" id="A0A7G8PUR4"/>
<dbReference type="Gene3D" id="2.60.120.1440">
    <property type="match status" value="1"/>
</dbReference>
<dbReference type="Pfam" id="PF16344">
    <property type="entry name" value="FecR_C"/>
    <property type="match status" value="1"/>
</dbReference>
<dbReference type="GO" id="GO:0016989">
    <property type="term" value="F:sigma factor antagonist activity"/>
    <property type="evidence" value="ECO:0007669"/>
    <property type="project" value="TreeGrafter"/>
</dbReference>
<keyword evidence="4" id="KW-0808">Transferase</keyword>
<organism evidence="4 5">
    <name type="scientific">Constantimarinum furrinae</name>
    <dbReference type="NCBI Taxonomy" id="2562285"/>
    <lineage>
        <taxon>Bacteria</taxon>
        <taxon>Pseudomonadati</taxon>
        <taxon>Bacteroidota</taxon>
        <taxon>Flavobacteriia</taxon>
        <taxon>Flavobacteriales</taxon>
        <taxon>Flavobacteriaceae</taxon>
        <taxon>Altibacter/Constantimarinum group</taxon>
        <taxon>Constantimarinum</taxon>
    </lineage>
</organism>
<dbReference type="Pfam" id="PF04773">
    <property type="entry name" value="FecR"/>
    <property type="match status" value="1"/>
</dbReference>
<evidence type="ECO:0000259" key="3">
    <source>
        <dbReference type="Pfam" id="PF16344"/>
    </source>
</evidence>
<name>A0A7G8PUR4_9FLAO</name>
<keyword evidence="1" id="KW-0472">Membrane</keyword>
<evidence type="ECO:0000313" key="4">
    <source>
        <dbReference type="EMBL" id="QNJ98080.1"/>
    </source>
</evidence>
<feature type="domain" description="Protein FecR C-terminal" evidence="3">
    <location>
        <begin position="224"/>
        <end position="289"/>
    </location>
</feature>
<dbReference type="GO" id="GO:0016301">
    <property type="term" value="F:kinase activity"/>
    <property type="evidence" value="ECO:0007669"/>
    <property type="project" value="UniProtKB-KW"/>
</dbReference>
<feature type="domain" description="FecR protein" evidence="2">
    <location>
        <begin position="91"/>
        <end position="181"/>
    </location>
</feature>